<organism evidence="2">
    <name type="scientific">Lygus hesperus</name>
    <name type="common">Western plant bug</name>
    <dbReference type="NCBI Taxonomy" id="30085"/>
    <lineage>
        <taxon>Eukaryota</taxon>
        <taxon>Metazoa</taxon>
        <taxon>Ecdysozoa</taxon>
        <taxon>Arthropoda</taxon>
        <taxon>Hexapoda</taxon>
        <taxon>Insecta</taxon>
        <taxon>Pterygota</taxon>
        <taxon>Neoptera</taxon>
        <taxon>Paraneoptera</taxon>
        <taxon>Hemiptera</taxon>
        <taxon>Heteroptera</taxon>
        <taxon>Panheteroptera</taxon>
        <taxon>Cimicomorpha</taxon>
        <taxon>Miridae</taxon>
        <taxon>Mirini</taxon>
        <taxon>Lygus</taxon>
    </lineage>
</organism>
<evidence type="ECO:0000259" key="1">
    <source>
        <dbReference type="Pfam" id="PF22589"/>
    </source>
</evidence>
<feature type="domain" description="Sperm microtubule inner protein 1 C-terminal" evidence="1">
    <location>
        <begin position="110"/>
        <end position="219"/>
    </location>
</feature>
<name>A0A0K8SBH2_LYGHE</name>
<sequence>TFLTSCPLTLESFRKSANFKIIHLYRNSSVLTLDKMSRDVMRQKVMIELEEKAKRKALTKYIEKLQEIEKLKKEGRYEDPLPPVKNKLTSEEILNQIDEGRKERFQDDKKSIEQMAKIRKGKPPKIWEKEKTDREYLGVMYPVDPSVLAVLYEGISHNDEGRKHYLKLRNKLDPFDRFIFSQTQNMDYGWRVEERKLPTNKQFAKIELINRTFYRRYGIKGETLRNRPAMQNEKPFAPLL</sequence>
<dbReference type="AlphaFoldDB" id="A0A0K8SBH2"/>
<dbReference type="PANTHER" id="PTHR35826">
    <property type="entry name" value="PROTEIN ATP6V1FNB-LIKE"/>
    <property type="match status" value="1"/>
</dbReference>
<protein>
    <recommendedName>
        <fullName evidence="1">Sperm microtubule inner protein 1 C-terminal domain-containing protein</fullName>
    </recommendedName>
</protein>
<feature type="non-terminal residue" evidence="2">
    <location>
        <position position="1"/>
    </location>
</feature>
<evidence type="ECO:0000313" key="2">
    <source>
        <dbReference type="EMBL" id="JAG50641.1"/>
    </source>
</evidence>
<dbReference type="Pfam" id="PF22589">
    <property type="entry name" value="SPMIP1"/>
    <property type="match status" value="1"/>
</dbReference>
<reference evidence="2" key="1">
    <citation type="submission" date="2014-09" db="EMBL/GenBank/DDBJ databases">
        <authorList>
            <person name="Magalhaes I.L.F."/>
            <person name="Oliveira U."/>
            <person name="Santos F.R."/>
            <person name="Vidigal T.H.D.A."/>
            <person name="Brescovit A.D."/>
            <person name="Santos A.J."/>
        </authorList>
    </citation>
    <scope>NUCLEOTIDE SEQUENCE</scope>
</reference>
<accession>A0A0K8SBH2</accession>
<proteinExistence type="predicted"/>
<dbReference type="PANTHER" id="PTHR35826:SF1">
    <property type="entry name" value="PROTEIN ATP6V1FNB-LIKE"/>
    <property type="match status" value="1"/>
</dbReference>
<dbReference type="InterPro" id="IPR054323">
    <property type="entry name" value="SPMIP1_C"/>
</dbReference>
<dbReference type="EMBL" id="GBRD01015185">
    <property type="protein sequence ID" value="JAG50641.1"/>
    <property type="molecule type" value="Transcribed_RNA"/>
</dbReference>